<comment type="caution">
    <text evidence="1">The sequence shown here is derived from an EMBL/GenBank/DDBJ whole genome shotgun (WGS) entry which is preliminary data.</text>
</comment>
<dbReference type="EMBL" id="JASPKY010000130">
    <property type="protein sequence ID" value="KAK9731555.1"/>
    <property type="molecule type" value="Genomic_DNA"/>
</dbReference>
<accession>A0AAW1LDB4</accession>
<evidence type="ECO:0000313" key="1">
    <source>
        <dbReference type="EMBL" id="KAK9731555.1"/>
    </source>
</evidence>
<protein>
    <submittedName>
        <fullName evidence="1">Uncharacterized protein</fullName>
    </submittedName>
</protein>
<name>A0AAW1LDB4_POPJA</name>
<gene>
    <name evidence="1" type="ORF">QE152_g13561</name>
</gene>
<evidence type="ECO:0000313" key="2">
    <source>
        <dbReference type="Proteomes" id="UP001458880"/>
    </source>
</evidence>
<dbReference type="AlphaFoldDB" id="A0AAW1LDB4"/>
<sequence>MLTAARPEVTVVGVASNVNLMELLASKRHSLITSESHYCGGVNLMELLASKRHSLITTARPEVKVVGVASNVNLTELLGSKRHSLTTLTAIEVFHTFRYSLFLEHSTDSDDELLCIPNCEDSTLS</sequence>
<reference evidence="1 2" key="1">
    <citation type="journal article" date="2024" name="BMC Genomics">
        <title>De novo assembly and annotation of Popillia japonica's genome with initial clues to its potential as an invasive pest.</title>
        <authorList>
            <person name="Cucini C."/>
            <person name="Boschi S."/>
            <person name="Funari R."/>
            <person name="Cardaioli E."/>
            <person name="Iannotti N."/>
            <person name="Marturano G."/>
            <person name="Paoli F."/>
            <person name="Bruttini M."/>
            <person name="Carapelli A."/>
            <person name="Frati F."/>
            <person name="Nardi F."/>
        </authorList>
    </citation>
    <scope>NUCLEOTIDE SEQUENCE [LARGE SCALE GENOMIC DNA]</scope>
    <source>
        <strain evidence="1">DMR45628</strain>
    </source>
</reference>
<dbReference type="Proteomes" id="UP001458880">
    <property type="component" value="Unassembled WGS sequence"/>
</dbReference>
<organism evidence="1 2">
    <name type="scientific">Popillia japonica</name>
    <name type="common">Japanese beetle</name>
    <dbReference type="NCBI Taxonomy" id="7064"/>
    <lineage>
        <taxon>Eukaryota</taxon>
        <taxon>Metazoa</taxon>
        <taxon>Ecdysozoa</taxon>
        <taxon>Arthropoda</taxon>
        <taxon>Hexapoda</taxon>
        <taxon>Insecta</taxon>
        <taxon>Pterygota</taxon>
        <taxon>Neoptera</taxon>
        <taxon>Endopterygota</taxon>
        <taxon>Coleoptera</taxon>
        <taxon>Polyphaga</taxon>
        <taxon>Scarabaeiformia</taxon>
        <taxon>Scarabaeidae</taxon>
        <taxon>Rutelinae</taxon>
        <taxon>Popillia</taxon>
    </lineage>
</organism>
<keyword evidence="2" id="KW-1185">Reference proteome</keyword>
<proteinExistence type="predicted"/>